<dbReference type="NCBIfam" id="TIGR00206">
    <property type="entry name" value="fliF"/>
    <property type="match status" value="1"/>
</dbReference>
<keyword evidence="14" id="KW-0282">Flagellum</keyword>
<evidence type="ECO:0000256" key="11">
    <source>
        <dbReference type="SAM" id="Phobius"/>
    </source>
</evidence>
<dbReference type="Gene3D" id="3.30.300.30">
    <property type="match status" value="1"/>
</dbReference>
<evidence type="ECO:0000259" key="12">
    <source>
        <dbReference type="Pfam" id="PF01514"/>
    </source>
</evidence>
<evidence type="ECO:0000256" key="4">
    <source>
        <dbReference type="ARBA" id="ARBA00022475"/>
    </source>
</evidence>
<reference evidence="14 15" key="1">
    <citation type="submission" date="2015-10" db="EMBL/GenBank/DDBJ databases">
        <title>The world's first case of liver abscess caused by Pannonibacter phragmitetus.</title>
        <authorList>
            <person name="Ming D."/>
            <person name="Wang M."/>
            <person name="Zhou Y."/>
            <person name="Jiang T."/>
            <person name="Hu S."/>
        </authorList>
    </citation>
    <scope>NUCLEOTIDE SEQUENCE [LARGE SCALE GENOMIC DNA]</scope>
    <source>
        <strain evidence="14 15">31801</strain>
    </source>
</reference>
<feature type="compositionally biased region" description="Basic and acidic residues" evidence="10">
    <location>
        <begin position="324"/>
        <end position="335"/>
    </location>
</feature>
<dbReference type="Proteomes" id="UP000064921">
    <property type="component" value="Chromosome"/>
</dbReference>
<dbReference type="eggNOG" id="COG1766">
    <property type="taxonomic scope" value="Bacteria"/>
</dbReference>
<dbReference type="KEGG" id="pphr:APZ00_04035"/>
<keyword evidence="4" id="KW-1003">Cell membrane</keyword>
<protein>
    <recommendedName>
        <fullName evidence="9">Flagellar M-ring protein</fullName>
    </recommendedName>
</protein>
<evidence type="ECO:0000256" key="3">
    <source>
        <dbReference type="ARBA" id="ARBA00007971"/>
    </source>
</evidence>
<evidence type="ECO:0000313" key="15">
    <source>
        <dbReference type="Proteomes" id="UP000064921"/>
    </source>
</evidence>
<comment type="similarity">
    <text evidence="3 9">Belongs to the FliF family.</text>
</comment>
<evidence type="ECO:0000256" key="6">
    <source>
        <dbReference type="ARBA" id="ARBA00022989"/>
    </source>
</evidence>
<dbReference type="PRINTS" id="PR01009">
    <property type="entry name" value="FLGMRINGFLIF"/>
</dbReference>
<evidence type="ECO:0000256" key="10">
    <source>
        <dbReference type="SAM" id="MobiDB-lite"/>
    </source>
</evidence>
<keyword evidence="6 11" id="KW-1133">Transmembrane helix</keyword>
<evidence type="ECO:0000313" key="14">
    <source>
        <dbReference type="EMBL" id="ALV26346.1"/>
    </source>
</evidence>
<evidence type="ECO:0000256" key="7">
    <source>
        <dbReference type="ARBA" id="ARBA00023136"/>
    </source>
</evidence>
<keyword evidence="14" id="KW-0969">Cilium</keyword>
<dbReference type="AlphaFoldDB" id="A0A0U2W184"/>
<dbReference type="RefSeq" id="WP_058898120.1">
    <property type="nucleotide sequence ID" value="NZ_CP013068.1"/>
</dbReference>
<sequence length="546" mass="58748">MPGREHAEKLWANLMELGVRRLVALALIGIATVVTVGLGAYYLSRPQMTPLYTGLEGDDVSRMGQALQDAGILFDVSADGSSVLVSPSSAPRARMLLAERGLPRGTGTGYELFDNLGSLGLTSFMQDVTRLRAIEGELARTIQLMQGVRAARVHIVMPEKGSFRRDQQPPSASVVIRADNRDDVRTADAIRHLVAAAVPGLTSDKVTVLDTSGTLLASGADPVNASAGQMASLETAISTRIQESIRKTLTPYLGLDHFQVSVAATLNTDRRRVAETIFDPDSRVERSTRSIRQSEASQNASTQTPTTVEQNLPDEQVQANGGERSSEENQRREETVNYEISTKVIETSQEGYQVERLSIAVLVDRARLVEALGGSPDQNQIDDQLKEIQELVASSAGVSSNRGDTIKVSMVEFFAGARDMQAAPPLSIAELLIRQSGNVINAVAILGVAGLLIWFGLRPALSVLIPQSTEKPAEIAEMTMDGSAEALAAQFGGQAALGGPDHSLLLADLTNKINQSPIKKLESLLELNEEQSAAILKQWMYEAERA</sequence>
<keyword evidence="5 11" id="KW-0812">Transmembrane</keyword>
<dbReference type="InterPro" id="IPR013556">
    <property type="entry name" value="Flag_M-ring_C"/>
</dbReference>
<keyword evidence="8 9" id="KW-0975">Bacterial flagellum</keyword>
<gene>
    <name evidence="14" type="ORF">APZ00_04035</name>
</gene>
<name>A0A0U2W184_9HYPH</name>
<dbReference type="GO" id="GO:0003774">
    <property type="term" value="F:cytoskeletal motor activity"/>
    <property type="evidence" value="ECO:0007669"/>
    <property type="project" value="InterPro"/>
</dbReference>
<comment type="function">
    <text evidence="9">The M ring may be actively involved in energy transduction.</text>
</comment>
<feature type="domain" description="Flagellar M-ring N-terminal" evidence="12">
    <location>
        <begin position="44"/>
        <end position="217"/>
    </location>
</feature>
<dbReference type="PANTHER" id="PTHR30046">
    <property type="entry name" value="FLAGELLAR M-RING PROTEIN"/>
    <property type="match status" value="1"/>
</dbReference>
<dbReference type="PIRSF" id="PIRSF004862">
    <property type="entry name" value="FliF"/>
    <property type="match status" value="1"/>
</dbReference>
<feature type="domain" description="Flagellar M-ring C-terminal" evidence="13">
    <location>
        <begin position="249"/>
        <end position="413"/>
    </location>
</feature>
<comment type="subcellular location">
    <subcellularLocation>
        <location evidence="1 9">Bacterial flagellum basal body</location>
    </subcellularLocation>
    <subcellularLocation>
        <location evidence="2">Cell membrane</location>
        <topology evidence="2">Multi-pass membrane protein</topology>
    </subcellularLocation>
</comment>
<evidence type="ECO:0000256" key="5">
    <source>
        <dbReference type="ARBA" id="ARBA00022692"/>
    </source>
</evidence>
<evidence type="ECO:0000256" key="1">
    <source>
        <dbReference type="ARBA" id="ARBA00004117"/>
    </source>
</evidence>
<dbReference type="InterPro" id="IPR045851">
    <property type="entry name" value="AMP-bd_C_sf"/>
</dbReference>
<evidence type="ECO:0000256" key="8">
    <source>
        <dbReference type="ARBA" id="ARBA00023143"/>
    </source>
</evidence>
<dbReference type="PANTHER" id="PTHR30046:SF0">
    <property type="entry name" value="FLAGELLAR M-RING PROTEIN"/>
    <property type="match status" value="1"/>
</dbReference>
<dbReference type="GO" id="GO:0009431">
    <property type="term" value="C:bacterial-type flagellum basal body, MS ring"/>
    <property type="evidence" value="ECO:0007669"/>
    <property type="project" value="InterPro"/>
</dbReference>
<dbReference type="InterPro" id="IPR006182">
    <property type="entry name" value="FliF_N_dom"/>
</dbReference>
<feature type="transmembrane region" description="Helical" evidence="11">
    <location>
        <begin position="21"/>
        <end position="43"/>
    </location>
</feature>
<dbReference type="EMBL" id="CP013068">
    <property type="protein sequence ID" value="ALV26346.1"/>
    <property type="molecule type" value="Genomic_DNA"/>
</dbReference>
<evidence type="ECO:0000259" key="13">
    <source>
        <dbReference type="Pfam" id="PF08345"/>
    </source>
</evidence>
<organism evidence="14 15">
    <name type="scientific">Pannonibacter phragmitetus</name>
    <dbReference type="NCBI Taxonomy" id="121719"/>
    <lineage>
        <taxon>Bacteria</taxon>
        <taxon>Pseudomonadati</taxon>
        <taxon>Pseudomonadota</taxon>
        <taxon>Alphaproteobacteria</taxon>
        <taxon>Hyphomicrobiales</taxon>
        <taxon>Stappiaceae</taxon>
        <taxon>Pannonibacter</taxon>
    </lineage>
</organism>
<dbReference type="InterPro" id="IPR000067">
    <property type="entry name" value="FlgMring_FliF"/>
</dbReference>
<evidence type="ECO:0000256" key="9">
    <source>
        <dbReference type="PIRNR" id="PIRNR004862"/>
    </source>
</evidence>
<dbReference type="Pfam" id="PF08345">
    <property type="entry name" value="YscJ_FliF_C"/>
    <property type="match status" value="1"/>
</dbReference>
<feature type="compositionally biased region" description="Polar residues" evidence="10">
    <location>
        <begin position="290"/>
        <end position="310"/>
    </location>
</feature>
<feature type="region of interest" description="Disordered" evidence="10">
    <location>
        <begin position="284"/>
        <end position="335"/>
    </location>
</feature>
<dbReference type="GO" id="GO:0071973">
    <property type="term" value="P:bacterial-type flagellum-dependent cell motility"/>
    <property type="evidence" value="ECO:0007669"/>
    <property type="project" value="InterPro"/>
</dbReference>
<keyword evidence="15" id="KW-1185">Reference proteome</keyword>
<keyword evidence="14" id="KW-0966">Cell projection</keyword>
<evidence type="ECO:0000256" key="2">
    <source>
        <dbReference type="ARBA" id="ARBA00004651"/>
    </source>
</evidence>
<dbReference type="Pfam" id="PF01514">
    <property type="entry name" value="YscJ_FliF"/>
    <property type="match status" value="1"/>
</dbReference>
<proteinExistence type="inferred from homology"/>
<keyword evidence="7 11" id="KW-0472">Membrane</keyword>
<dbReference type="STRING" id="121719.APZ00_04035"/>
<accession>A0A0U2W184</accession>
<dbReference type="InterPro" id="IPR043427">
    <property type="entry name" value="YscJ/FliF"/>
</dbReference>
<dbReference type="GO" id="GO:0005886">
    <property type="term" value="C:plasma membrane"/>
    <property type="evidence" value="ECO:0007669"/>
    <property type="project" value="UniProtKB-SubCell"/>
</dbReference>